<organism evidence="1 2">
    <name type="scientific">Candidatus Falkowbacteria bacterium RIFOXYD2_FULL_34_120</name>
    <dbReference type="NCBI Taxonomy" id="1798007"/>
    <lineage>
        <taxon>Bacteria</taxon>
        <taxon>Candidatus Falkowiibacteriota</taxon>
    </lineage>
</organism>
<proteinExistence type="predicted"/>
<name>A0A1F5TP99_9BACT</name>
<dbReference type="AlphaFoldDB" id="A0A1F5TP99"/>
<evidence type="ECO:0000313" key="2">
    <source>
        <dbReference type="Proteomes" id="UP000177579"/>
    </source>
</evidence>
<comment type="caution">
    <text evidence="1">The sequence shown here is derived from an EMBL/GenBank/DDBJ whole genome shotgun (WGS) entry which is preliminary data.</text>
</comment>
<accession>A0A1F5TP99</accession>
<dbReference type="Proteomes" id="UP000177579">
    <property type="component" value="Unassembled WGS sequence"/>
</dbReference>
<dbReference type="EMBL" id="MFGO01000021">
    <property type="protein sequence ID" value="OGF40746.1"/>
    <property type="molecule type" value="Genomic_DNA"/>
</dbReference>
<reference evidence="1 2" key="1">
    <citation type="journal article" date="2016" name="Nat. Commun.">
        <title>Thousands of microbial genomes shed light on interconnected biogeochemical processes in an aquifer system.</title>
        <authorList>
            <person name="Anantharaman K."/>
            <person name="Brown C.T."/>
            <person name="Hug L.A."/>
            <person name="Sharon I."/>
            <person name="Castelle C.J."/>
            <person name="Probst A.J."/>
            <person name="Thomas B.C."/>
            <person name="Singh A."/>
            <person name="Wilkins M.J."/>
            <person name="Karaoz U."/>
            <person name="Brodie E.L."/>
            <person name="Williams K.H."/>
            <person name="Hubbard S.S."/>
            <person name="Banfield J.F."/>
        </authorList>
    </citation>
    <scope>NUCLEOTIDE SEQUENCE [LARGE SCALE GENOMIC DNA]</scope>
</reference>
<protein>
    <submittedName>
        <fullName evidence="1">Uncharacterized protein</fullName>
    </submittedName>
</protein>
<gene>
    <name evidence="1" type="ORF">A2531_06930</name>
</gene>
<sequence length="88" mass="9943">MEVKTEDVKITTKITKDGYVVDIEGKNKFPKGMSGVSYREFKAVFDTAEFLRQEATNPEEITTEEIPSEFMHLRLSGGFHGIDPGLLF</sequence>
<evidence type="ECO:0000313" key="1">
    <source>
        <dbReference type="EMBL" id="OGF40746.1"/>
    </source>
</evidence>